<dbReference type="PATRIC" id="fig|1217695.3.peg.2810"/>
<sequence length="523" mass="58607">MKQKVTLLFEFLHSIDWSNKLSNKLQSKNAGIQFPIQSGKKTPSTTATAKQILYAALHSVNSPHTSQLKTEKNWRKQYPFYFQELVKVGISSIHHPLLIAQHGLEAAQDLFIFNRAGHETTLAQAMTQIDEQPFDTYILKGTGSAEIEPWSIPFEGKKLQGQALLAQIDRWEQQQIIEPSHAKALRLLQAHPEWFDLSTRTMVLFGAASEAGPLSWLAKWRANIVAIDLPNPKIWEKITQTVQQGNATLIAPQQTLAHQEKQLGANLLTQTPEVANWLKTFKGLLDLAGIAYLDGEKHVRVSIAMISIMEQVSQKKPDSSIMFMLTPTDIYAIPKSVVHSIQQKTQQRPVLEKLLTKSIHNVSLSNFFKPNLEQLIASDNGQQYGISDCMVIEQGPNYALAKRMQQWFAIQTRARGQKTVINIAPSTTTHSVVKNPILKAAFAGADLFKVETFSPETTNAIMAALWVHDLNNPDSATNPEKQLVHPLELIMENANHGGLWHVPYLARTALPFAAAYGWIRNKF</sequence>
<protein>
    <submittedName>
        <fullName evidence="1">Uncharacterized protein</fullName>
    </submittedName>
</protein>
<name>N9PL69_9GAMM</name>
<dbReference type="Proteomes" id="UP000013009">
    <property type="component" value="Unassembled WGS sequence"/>
</dbReference>
<evidence type="ECO:0000313" key="1">
    <source>
        <dbReference type="EMBL" id="ENX34213.1"/>
    </source>
</evidence>
<proteinExistence type="predicted"/>
<dbReference type="AlphaFoldDB" id="N9PL69"/>
<comment type="caution">
    <text evidence="1">The sequence shown here is derived from an EMBL/GenBank/DDBJ whole genome shotgun (WGS) entry which is preliminary data.</text>
</comment>
<dbReference type="EMBL" id="APRZ01000017">
    <property type="protein sequence ID" value="ENX34213.1"/>
    <property type="molecule type" value="Genomic_DNA"/>
</dbReference>
<organism evidence="1 2">
    <name type="scientific">Acinetobacter colistiniresistens</name>
    <dbReference type="NCBI Taxonomy" id="280145"/>
    <lineage>
        <taxon>Bacteria</taxon>
        <taxon>Pseudomonadati</taxon>
        <taxon>Pseudomonadota</taxon>
        <taxon>Gammaproteobacteria</taxon>
        <taxon>Moraxellales</taxon>
        <taxon>Moraxellaceae</taxon>
        <taxon>Acinetobacter</taxon>
    </lineage>
</organism>
<gene>
    <name evidence="1" type="ORF">F889_02877</name>
</gene>
<evidence type="ECO:0000313" key="2">
    <source>
        <dbReference type="Proteomes" id="UP000013009"/>
    </source>
</evidence>
<accession>N9PL69</accession>
<dbReference type="HOGENOM" id="CLU_043113_0_0_6"/>
<reference evidence="1 2" key="1">
    <citation type="submission" date="2013-02" db="EMBL/GenBank/DDBJ databases">
        <title>The Genome Sequence of Acinetobacter sp. NIPH 1859.</title>
        <authorList>
            <consortium name="The Broad Institute Genome Sequencing Platform"/>
            <consortium name="The Broad Institute Genome Sequencing Center for Infectious Disease"/>
            <person name="Cerqueira G."/>
            <person name="Feldgarden M."/>
            <person name="Courvalin P."/>
            <person name="Perichon B."/>
            <person name="Grillot-Courvalin C."/>
            <person name="Clermont D."/>
            <person name="Rocha E."/>
            <person name="Yoon E.-J."/>
            <person name="Nemec A."/>
            <person name="Walker B."/>
            <person name="Young S.K."/>
            <person name="Zeng Q."/>
            <person name="Gargeya S."/>
            <person name="Fitzgerald M."/>
            <person name="Haas B."/>
            <person name="Abouelleil A."/>
            <person name="Alvarado L."/>
            <person name="Arachchi H.M."/>
            <person name="Berlin A.M."/>
            <person name="Chapman S.B."/>
            <person name="Dewar J."/>
            <person name="Goldberg J."/>
            <person name="Griggs A."/>
            <person name="Gujja S."/>
            <person name="Hansen M."/>
            <person name="Howarth C."/>
            <person name="Imamovic A."/>
            <person name="Larimer J."/>
            <person name="McCowan C."/>
            <person name="Murphy C."/>
            <person name="Neiman D."/>
            <person name="Pearson M."/>
            <person name="Priest M."/>
            <person name="Roberts A."/>
            <person name="Saif S."/>
            <person name="Shea T."/>
            <person name="Sisk P."/>
            <person name="Sykes S."/>
            <person name="Wortman J."/>
            <person name="Nusbaum C."/>
            <person name="Birren B."/>
        </authorList>
    </citation>
    <scope>NUCLEOTIDE SEQUENCE [LARGE SCALE GENOMIC DNA]</scope>
    <source>
        <strain evidence="1 2">NIPH 1859</strain>
    </source>
</reference>
<keyword evidence="2" id="KW-1185">Reference proteome</keyword>